<dbReference type="EMBL" id="LAZR01019650">
    <property type="protein sequence ID" value="KKL91762.1"/>
    <property type="molecule type" value="Genomic_DNA"/>
</dbReference>
<evidence type="ECO:0000256" key="1">
    <source>
        <dbReference type="SAM" id="MobiDB-lite"/>
    </source>
</evidence>
<name>A0A0F9IXJ3_9ZZZZ</name>
<accession>A0A0F9IXJ3</accession>
<organism evidence="2">
    <name type="scientific">marine sediment metagenome</name>
    <dbReference type="NCBI Taxonomy" id="412755"/>
    <lineage>
        <taxon>unclassified sequences</taxon>
        <taxon>metagenomes</taxon>
        <taxon>ecological metagenomes</taxon>
    </lineage>
</organism>
<dbReference type="AlphaFoldDB" id="A0A0F9IXJ3"/>
<protein>
    <submittedName>
        <fullName evidence="2">Uncharacterized protein</fullName>
    </submittedName>
</protein>
<feature type="compositionally biased region" description="Basic and acidic residues" evidence="1">
    <location>
        <begin position="1"/>
        <end position="25"/>
    </location>
</feature>
<gene>
    <name evidence="2" type="ORF">LCGC14_1891470</name>
</gene>
<reference evidence="2" key="1">
    <citation type="journal article" date="2015" name="Nature">
        <title>Complex archaea that bridge the gap between prokaryotes and eukaryotes.</title>
        <authorList>
            <person name="Spang A."/>
            <person name="Saw J.H."/>
            <person name="Jorgensen S.L."/>
            <person name="Zaremba-Niedzwiedzka K."/>
            <person name="Martijn J."/>
            <person name="Lind A.E."/>
            <person name="van Eijk R."/>
            <person name="Schleper C."/>
            <person name="Guy L."/>
            <person name="Ettema T.J."/>
        </authorList>
    </citation>
    <scope>NUCLEOTIDE SEQUENCE</scope>
</reference>
<proteinExistence type="predicted"/>
<sequence>MAYKDPDKQREADKARQQRRRDVIKAKGVTNTGCDGQGVTDKALPQFKDLPSSASLGTHSAFSKLSKDIVIGKQGHQVLRGFAS</sequence>
<feature type="region of interest" description="Disordered" evidence="1">
    <location>
        <begin position="1"/>
        <end position="40"/>
    </location>
</feature>
<evidence type="ECO:0000313" key="2">
    <source>
        <dbReference type="EMBL" id="KKL91762.1"/>
    </source>
</evidence>
<comment type="caution">
    <text evidence="2">The sequence shown here is derived from an EMBL/GenBank/DDBJ whole genome shotgun (WGS) entry which is preliminary data.</text>
</comment>